<feature type="compositionally biased region" description="Low complexity" evidence="2">
    <location>
        <begin position="273"/>
        <end position="289"/>
    </location>
</feature>
<sequence length="364" mass="39391">MEDNLIIAVSAYPQLYDPSLPSYRDSGRRNAAWRKVAEIVGFTDDVCKRKWKNLRDTYLKELKKERENHTSGAGATMKQPWRFMAANHHHHHHQAAQPPSSSAPPPPVLPGWHSSQPARQAGLVGRRLGTSQPAATRPAPAATSSHLPGTSSHLPGTSSHQQPPARHQQPPARHQQPPARHQRPAGTSSHLPGTSGQQAPAATCPAPAASRHQQPPARHQRPAGTSSHLPGTSGQQAPAATCPAPAASRHQQPPARHQRPAGTSSHLPGTSGQQAPAATCPAPAASRQAIGKRRRPSEFTMFEERMIDMLETPTPQPATTAAVEDEDALFFRSLLPDLKRLPKAKKAQVKFRIHQIIYEAGEDL</sequence>
<feature type="region of interest" description="Disordered" evidence="2">
    <location>
        <begin position="87"/>
        <end position="116"/>
    </location>
</feature>
<dbReference type="GO" id="GO:0005667">
    <property type="term" value="C:transcription regulator complex"/>
    <property type="evidence" value="ECO:0007669"/>
    <property type="project" value="TreeGrafter"/>
</dbReference>
<accession>A0AA47MM42</accession>
<name>A0AA47MM42_MERPO</name>
<feature type="compositionally biased region" description="Low complexity" evidence="2">
    <location>
        <begin position="160"/>
        <end position="179"/>
    </location>
</feature>
<evidence type="ECO:0000313" key="5">
    <source>
        <dbReference type="EMBL" id="KAK0142609.1"/>
    </source>
</evidence>
<evidence type="ECO:0000256" key="1">
    <source>
        <dbReference type="PROSITE-ProRule" id="PRU00371"/>
    </source>
</evidence>
<feature type="domain" description="MADF" evidence="3">
    <location>
        <begin position="4"/>
        <end position="95"/>
    </location>
</feature>
<dbReference type="InterPro" id="IPR039353">
    <property type="entry name" value="TF_Adf1"/>
</dbReference>
<feature type="compositionally biased region" description="Polar residues" evidence="2">
    <location>
        <begin position="261"/>
        <end position="272"/>
    </location>
</feature>
<evidence type="ECO:0000256" key="2">
    <source>
        <dbReference type="SAM" id="MobiDB-lite"/>
    </source>
</evidence>
<dbReference type="Proteomes" id="UP001174136">
    <property type="component" value="Unassembled WGS sequence"/>
</dbReference>
<protein>
    <submittedName>
        <fullName evidence="5">Transcription factor Adf-1</fullName>
    </submittedName>
</protein>
<proteinExistence type="predicted"/>
<dbReference type="PROSITE" id="PS51029">
    <property type="entry name" value="MADF"/>
    <property type="match status" value="1"/>
</dbReference>
<gene>
    <name evidence="5" type="primary">Adf1_6</name>
    <name evidence="5" type="ORF">N1851_019461</name>
</gene>
<comment type="subcellular location">
    <subcellularLocation>
        <location evidence="1">Nucleus</location>
    </subcellularLocation>
</comment>
<dbReference type="GO" id="GO:0005634">
    <property type="term" value="C:nucleus"/>
    <property type="evidence" value="ECO:0007669"/>
    <property type="project" value="UniProtKB-SubCell"/>
</dbReference>
<feature type="compositionally biased region" description="Polar residues" evidence="2">
    <location>
        <begin position="186"/>
        <end position="198"/>
    </location>
</feature>
<dbReference type="GO" id="GO:0006357">
    <property type="term" value="P:regulation of transcription by RNA polymerase II"/>
    <property type="evidence" value="ECO:0007669"/>
    <property type="project" value="TreeGrafter"/>
</dbReference>
<dbReference type="SMART" id="SM00595">
    <property type="entry name" value="MADF"/>
    <property type="match status" value="1"/>
</dbReference>
<dbReference type="PANTHER" id="PTHR12243">
    <property type="entry name" value="MADF DOMAIN TRANSCRIPTION FACTOR"/>
    <property type="match status" value="1"/>
</dbReference>
<evidence type="ECO:0000259" key="3">
    <source>
        <dbReference type="PROSITE" id="PS51029"/>
    </source>
</evidence>
<feature type="compositionally biased region" description="Polar residues" evidence="2">
    <location>
        <begin position="146"/>
        <end position="159"/>
    </location>
</feature>
<dbReference type="InterPro" id="IPR006578">
    <property type="entry name" value="MADF-dom"/>
</dbReference>
<dbReference type="PANTHER" id="PTHR12243:SF67">
    <property type="entry name" value="COREPRESSOR OF PANGOLIN, ISOFORM A-RELATED"/>
    <property type="match status" value="1"/>
</dbReference>
<dbReference type="EMBL" id="JAOPHQ010003527">
    <property type="protein sequence ID" value="KAK0142609.1"/>
    <property type="molecule type" value="Genomic_DNA"/>
</dbReference>
<dbReference type="Pfam" id="PF10545">
    <property type="entry name" value="MADF_DNA_bdg"/>
    <property type="match status" value="1"/>
</dbReference>
<dbReference type="PROSITE" id="PS51031">
    <property type="entry name" value="BESS"/>
    <property type="match status" value="1"/>
</dbReference>
<dbReference type="AlphaFoldDB" id="A0AA47MM42"/>
<evidence type="ECO:0000259" key="4">
    <source>
        <dbReference type="PROSITE" id="PS51031"/>
    </source>
</evidence>
<comment type="caution">
    <text evidence="5">The sequence shown here is derived from an EMBL/GenBank/DDBJ whole genome shotgun (WGS) entry which is preliminary data.</text>
</comment>
<feature type="compositionally biased region" description="Polar residues" evidence="2">
    <location>
        <begin position="223"/>
        <end position="236"/>
    </location>
</feature>
<keyword evidence="6" id="KW-1185">Reference proteome</keyword>
<feature type="compositionally biased region" description="Low complexity" evidence="2">
    <location>
        <begin position="237"/>
        <end position="247"/>
    </location>
</feature>
<feature type="domain" description="BESS" evidence="4">
    <location>
        <begin position="324"/>
        <end position="363"/>
    </location>
</feature>
<dbReference type="GO" id="GO:0003677">
    <property type="term" value="F:DNA binding"/>
    <property type="evidence" value="ECO:0007669"/>
    <property type="project" value="InterPro"/>
</dbReference>
<feature type="region of interest" description="Disordered" evidence="2">
    <location>
        <begin position="129"/>
        <end position="297"/>
    </location>
</feature>
<feature type="compositionally biased region" description="Low complexity" evidence="2">
    <location>
        <begin position="199"/>
        <end position="209"/>
    </location>
</feature>
<keyword evidence="1" id="KW-0539">Nucleus</keyword>
<dbReference type="InterPro" id="IPR004210">
    <property type="entry name" value="BESS_motif"/>
</dbReference>
<organism evidence="5 6">
    <name type="scientific">Merluccius polli</name>
    <name type="common">Benguela hake</name>
    <name type="synonym">Merluccius cadenati</name>
    <dbReference type="NCBI Taxonomy" id="89951"/>
    <lineage>
        <taxon>Eukaryota</taxon>
        <taxon>Metazoa</taxon>
        <taxon>Chordata</taxon>
        <taxon>Craniata</taxon>
        <taxon>Vertebrata</taxon>
        <taxon>Euteleostomi</taxon>
        <taxon>Actinopterygii</taxon>
        <taxon>Neopterygii</taxon>
        <taxon>Teleostei</taxon>
        <taxon>Neoteleostei</taxon>
        <taxon>Acanthomorphata</taxon>
        <taxon>Zeiogadaria</taxon>
        <taxon>Gadariae</taxon>
        <taxon>Gadiformes</taxon>
        <taxon>Gadoidei</taxon>
        <taxon>Merlucciidae</taxon>
        <taxon>Merluccius</taxon>
    </lineage>
</organism>
<evidence type="ECO:0000313" key="6">
    <source>
        <dbReference type="Proteomes" id="UP001174136"/>
    </source>
</evidence>
<feature type="compositionally biased region" description="Low complexity" evidence="2">
    <location>
        <begin position="130"/>
        <end position="145"/>
    </location>
</feature>
<dbReference type="Pfam" id="PF02944">
    <property type="entry name" value="BESS"/>
    <property type="match status" value="1"/>
</dbReference>
<reference evidence="5" key="1">
    <citation type="journal article" date="2023" name="Front. Mar. Sci.">
        <title>A new Merluccius polli reference genome to investigate the effects of global change in West African waters.</title>
        <authorList>
            <person name="Mateo J.L."/>
            <person name="Blanco-Fernandez C."/>
            <person name="Garcia-Vazquez E."/>
            <person name="Machado-Schiaffino G."/>
        </authorList>
    </citation>
    <scope>NUCLEOTIDE SEQUENCE</scope>
    <source>
        <strain evidence="5">C29</strain>
        <tissue evidence="5">Fin</tissue>
    </source>
</reference>